<feature type="compositionally biased region" description="Basic and acidic residues" evidence="2">
    <location>
        <begin position="306"/>
        <end position="318"/>
    </location>
</feature>
<dbReference type="Gene3D" id="3.10.20.90">
    <property type="entry name" value="Phosphatidylinositol 3-kinase Catalytic Subunit, Chain A, domain 1"/>
    <property type="match status" value="1"/>
</dbReference>
<feature type="region of interest" description="Disordered" evidence="2">
    <location>
        <begin position="285"/>
        <end position="320"/>
    </location>
</feature>
<feature type="compositionally biased region" description="Polar residues" evidence="2">
    <location>
        <begin position="18"/>
        <end position="27"/>
    </location>
</feature>
<name>A0A8H7BQH7_9FUNG</name>
<dbReference type="InterPro" id="IPR000270">
    <property type="entry name" value="PB1_dom"/>
</dbReference>
<dbReference type="AlphaFoldDB" id="A0A8H7BQH7"/>
<feature type="domain" description="PB1" evidence="3">
    <location>
        <begin position="191"/>
        <end position="282"/>
    </location>
</feature>
<feature type="region of interest" description="Disordered" evidence="2">
    <location>
        <begin position="1"/>
        <end position="27"/>
    </location>
</feature>
<evidence type="ECO:0000259" key="3">
    <source>
        <dbReference type="PROSITE" id="PS51745"/>
    </source>
</evidence>
<accession>A0A8H7BQH7</accession>
<proteinExistence type="predicted"/>
<comment type="caution">
    <text evidence="4">The sequence shown here is derived from an EMBL/GenBank/DDBJ whole genome shotgun (WGS) entry which is preliminary data.</text>
</comment>
<evidence type="ECO:0000313" key="4">
    <source>
        <dbReference type="EMBL" id="KAF7724356.1"/>
    </source>
</evidence>
<dbReference type="OrthoDB" id="10516568at2759"/>
<dbReference type="Pfam" id="PF00564">
    <property type="entry name" value="PB1"/>
    <property type="match status" value="1"/>
</dbReference>
<dbReference type="PROSITE" id="PS51745">
    <property type="entry name" value="PB1"/>
    <property type="match status" value="1"/>
</dbReference>
<evidence type="ECO:0000256" key="1">
    <source>
        <dbReference type="SAM" id="Coils"/>
    </source>
</evidence>
<dbReference type="InterPro" id="IPR053793">
    <property type="entry name" value="PB1-like"/>
</dbReference>
<dbReference type="SUPFAM" id="SSF54277">
    <property type="entry name" value="CAD &amp; PB1 domains"/>
    <property type="match status" value="1"/>
</dbReference>
<reference evidence="4" key="1">
    <citation type="submission" date="2020-01" db="EMBL/GenBank/DDBJ databases">
        <title>Genome Sequencing of Three Apophysomyces-Like Fungal Strains Confirms a Novel Fungal Genus in the Mucoromycota with divergent Burkholderia-like Endosymbiotic Bacteria.</title>
        <authorList>
            <person name="Stajich J.E."/>
            <person name="Macias A.M."/>
            <person name="Carter-House D."/>
            <person name="Lovett B."/>
            <person name="Kasson L.R."/>
            <person name="Berry K."/>
            <person name="Grigoriev I."/>
            <person name="Chang Y."/>
            <person name="Spatafora J."/>
            <person name="Kasson M.T."/>
        </authorList>
    </citation>
    <scope>NUCLEOTIDE SEQUENCE</scope>
    <source>
        <strain evidence="4">NRRL A-21654</strain>
    </source>
</reference>
<organism evidence="4 5">
    <name type="scientific">Apophysomyces ossiformis</name>
    <dbReference type="NCBI Taxonomy" id="679940"/>
    <lineage>
        <taxon>Eukaryota</taxon>
        <taxon>Fungi</taxon>
        <taxon>Fungi incertae sedis</taxon>
        <taxon>Mucoromycota</taxon>
        <taxon>Mucoromycotina</taxon>
        <taxon>Mucoromycetes</taxon>
        <taxon>Mucorales</taxon>
        <taxon>Mucorineae</taxon>
        <taxon>Mucoraceae</taxon>
        <taxon>Apophysomyces</taxon>
    </lineage>
</organism>
<evidence type="ECO:0000313" key="5">
    <source>
        <dbReference type="Proteomes" id="UP000605846"/>
    </source>
</evidence>
<evidence type="ECO:0000256" key="2">
    <source>
        <dbReference type="SAM" id="MobiDB-lite"/>
    </source>
</evidence>
<dbReference type="EMBL" id="JABAYA010000122">
    <property type="protein sequence ID" value="KAF7724356.1"/>
    <property type="molecule type" value="Genomic_DNA"/>
</dbReference>
<dbReference type="CDD" id="cd05992">
    <property type="entry name" value="PB1"/>
    <property type="match status" value="1"/>
</dbReference>
<feature type="coiled-coil region" evidence="1">
    <location>
        <begin position="131"/>
        <end position="165"/>
    </location>
</feature>
<sequence length="428" mass="49931">MIWNCSKTTTQEKESEDQSNTASNHHQQLLDKLAALEKEGNNMIQSTEQRLKEVENNQEKLKEMEQYVKLLEEDNEMLKREVTDTAAAKMELEERYAASREANSVLLAELRQQKSFVATLEAEIARISWAQDQSEEVLRRKEMEMENAQETITKLQLEVKWMDEERTETEKIREIQAQNPTDETEFCVGHSVIFKTYLNNGHYCRVFGYYGDNFFVSYSDLRQKIQQLHQIGTDRFDLTYIDRDGDTILLDGYHSYRDAVERGDRWEKDGYKCILRIYVRITSEDRNSPHQHQQQLHQQQHKRQRLKEENQCENEKRNLSHGIGFPGSITKDYHSTQFIGDANLVYPEPIPDVEMHSATASILESTTTNTASSDNNYQTSIPDMQPCFDLFCSRDIEENNWSFADASPLCRPEEIESLSIISTAARFF</sequence>
<dbReference type="Proteomes" id="UP000605846">
    <property type="component" value="Unassembled WGS sequence"/>
</dbReference>
<keyword evidence="5" id="KW-1185">Reference proteome</keyword>
<keyword evidence="1" id="KW-0175">Coiled coil</keyword>
<gene>
    <name evidence="4" type="ORF">EC973_001144</name>
</gene>
<protein>
    <recommendedName>
        <fullName evidence="3">PB1 domain-containing protein</fullName>
    </recommendedName>
</protein>